<dbReference type="PROSITE" id="PS50157">
    <property type="entry name" value="ZINC_FINGER_C2H2_2"/>
    <property type="match status" value="5"/>
</dbReference>
<keyword evidence="7" id="KW-0804">Transcription</keyword>
<dbReference type="SMART" id="SM00355">
    <property type="entry name" value="ZnF_C2H2"/>
    <property type="match status" value="5"/>
</dbReference>
<feature type="domain" description="C2H2-type" evidence="11">
    <location>
        <begin position="224"/>
        <end position="253"/>
    </location>
</feature>
<dbReference type="FunFam" id="3.30.160.60:FF:000125">
    <property type="entry name" value="Putative zinc finger protein 143"/>
    <property type="match status" value="3"/>
</dbReference>
<evidence type="ECO:0000256" key="5">
    <source>
        <dbReference type="ARBA" id="ARBA00022833"/>
    </source>
</evidence>
<keyword evidence="3" id="KW-0677">Repeat</keyword>
<evidence type="ECO:0000313" key="12">
    <source>
        <dbReference type="EMBL" id="PVD26354.1"/>
    </source>
</evidence>
<feature type="region of interest" description="Disordered" evidence="10">
    <location>
        <begin position="335"/>
        <end position="363"/>
    </location>
</feature>
<evidence type="ECO:0000313" key="13">
    <source>
        <dbReference type="Proteomes" id="UP000245119"/>
    </source>
</evidence>
<feature type="domain" description="C2H2-type" evidence="11">
    <location>
        <begin position="312"/>
        <end position="339"/>
    </location>
</feature>
<dbReference type="SUPFAM" id="SSF57667">
    <property type="entry name" value="beta-beta-alpha zinc fingers"/>
    <property type="match status" value="3"/>
</dbReference>
<dbReference type="InterPro" id="IPR013087">
    <property type="entry name" value="Znf_C2H2_type"/>
</dbReference>
<reference evidence="12 13" key="1">
    <citation type="submission" date="2018-04" db="EMBL/GenBank/DDBJ databases">
        <title>The genome of golden apple snail Pomacea canaliculata provides insight into stress tolerance and invasive adaptation.</title>
        <authorList>
            <person name="Liu C."/>
            <person name="Liu B."/>
            <person name="Ren Y."/>
            <person name="Zhang Y."/>
            <person name="Wang H."/>
            <person name="Li S."/>
            <person name="Jiang F."/>
            <person name="Yin L."/>
            <person name="Zhang G."/>
            <person name="Qian W."/>
            <person name="Fan W."/>
        </authorList>
    </citation>
    <scope>NUCLEOTIDE SEQUENCE [LARGE SCALE GENOMIC DNA]</scope>
    <source>
        <strain evidence="12">SZHN2017</strain>
        <tissue evidence="12">Muscle</tissue>
    </source>
</reference>
<proteinExistence type="predicted"/>
<dbReference type="Proteomes" id="UP000245119">
    <property type="component" value="Linkage Group LG8"/>
</dbReference>
<feature type="domain" description="C2H2-type" evidence="11">
    <location>
        <begin position="194"/>
        <end position="223"/>
    </location>
</feature>
<evidence type="ECO:0000256" key="3">
    <source>
        <dbReference type="ARBA" id="ARBA00022737"/>
    </source>
</evidence>
<dbReference type="PANTHER" id="PTHR14003">
    <property type="entry name" value="TRANSCRIPTIONAL REPRESSOR PROTEIN YY"/>
    <property type="match status" value="1"/>
</dbReference>
<dbReference type="FunFam" id="3.30.160.60:FF:001289">
    <property type="entry name" value="Zinc finger protein 574"/>
    <property type="match status" value="1"/>
</dbReference>
<dbReference type="Gene3D" id="3.30.160.60">
    <property type="entry name" value="Classic Zinc Finger"/>
    <property type="match status" value="5"/>
</dbReference>
<dbReference type="EMBL" id="PZQS01000008">
    <property type="protein sequence ID" value="PVD26354.1"/>
    <property type="molecule type" value="Genomic_DNA"/>
</dbReference>
<dbReference type="PROSITE" id="PS00028">
    <property type="entry name" value="ZINC_FINGER_C2H2_1"/>
    <property type="match status" value="5"/>
</dbReference>
<feature type="region of interest" description="Disordered" evidence="10">
    <location>
        <begin position="1"/>
        <end position="35"/>
    </location>
</feature>
<evidence type="ECO:0000256" key="6">
    <source>
        <dbReference type="ARBA" id="ARBA00023015"/>
    </source>
</evidence>
<dbReference type="InterPro" id="IPR036236">
    <property type="entry name" value="Znf_C2H2_sf"/>
</dbReference>
<feature type="domain" description="C2H2-type" evidence="11">
    <location>
        <begin position="254"/>
        <end position="283"/>
    </location>
</feature>
<feature type="region of interest" description="Disordered" evidence="10">
    <location>
        <begin position="137"/>
        <end position="158"/>
    </location>
</feature>
<sequence length="555" mass="61239">MDNILASETSIGEMQKHHSVQETGKMEQSLNGQNHSDENQARMMQSLSSPAPSKIAAEADSNFSRPQAENCIMQSPMSAPVLVLTTNIQKGTVEASVLLDPCSNLPVTYPWNIHTLAQANLISDTQHEIAKQLMEENQKVESKKGKEANGDEKGQINPAEKCLARRHHEGSQGNQKERKRIAIIEPRPNEPKLFACSYKGCGRRFAWPAHLKYHQLTHTNDRRFACETEGCGKRFLTAQRLQVHMRTHTGERPFVCPVEDCGKSFTTAGNLKNHSRLHTGERPYRCEYCGRSFAEYSSLHKHTLMHLGIKPFTCSICGKGFSQSGSRNVHMEGHKLEDTKQSSQNSSTSNLDNAVASVPGSEDKERLAAKVDAPPDVLVLCDSNDDNVQYQDLHNAESIMFPQGLADQVITVTTQPAAVEMTHDILGAEEVLGDDRIANQLGSSVVVLSQPAEMASIPSSYNDDDPSASHVDTSSYDHTHLLHPVLHHEEITTSDDQDLVYSSLETPSHGRHDSQSMVQEMEAGVGSSSSPHSSDNIHMDPMMESDEEPDSTDKT</sequence>
<feature type="domain" description="C2H2-type" evidence="11">
    <location>
        <begin position="284"/>
        <end position="311"/>
    </location>
</feature>
<dbReference type="Pfam" id="PF00096">
    <property type="entry name" value="zf-C2H2"/>
    <property type="match status" value="4"/>
</dbReference>
<keyword evidence="13" id="KW-1185">Reference proteome</keyword>
<evidence type="ECO:0000256" key="10">
    <source>
        <dbReference type="SAM" id="MobiDB-lite"/>
    </source>
</evidence>
<keyword evidence="2" id="KW-0479">Metal-binding</keyword>
<dbReference type="FunFam" id="3.30.160.60:FF:000110">
    <property type="entry name" value="Zinc finger protein-like"/>
    <property type="match status" value="1"/>
</dbReference>
<protein>
    <recommendedName>
        <fullName evidence="11">C2H2-type domain-containing protein</fullName>
    </recommendedName>
</protein>
<feature type="compositionally biased region" description="Basic and acidic residues" evidence="10">
    <location>
        <begin position="137"/>
        <end position="154"/>
    </location>
</feature>
<comment type="caution">
    <text evidence="12">The sequence shown here is derived from an EMBL/GenBank/DDBJ whole genome shotgun (WGS) entry which is preliminary data.</text>
</comment>
<evidence type="ECO:0000256" key="2">
    <source>
        <dbReference type="ARBA" id="ARBA00022723"/>
    </source>
</evidence>
<accession>A0A2T7NYW2</accession>
<dbReference type="AlphaFoldDB" id="A0A2T7NYW2"/>
<evidence type="ECO:0000256" key="8">
    <source>
        <dbReference type="ARBA" id="ARBA00023242"/>
    </source>
</evidence>
<dbReference type="GO" id="GO:0000785">
    <property type="term" value="C:chromatin"/>
    <property type="evidence" value="ECO:0007669"/>
    <property type="project" value="TreeGrafter"/>
</dbReference>
<feature type="region of interest" description="Disordered" evidence="10">
    <location>
        <begin position="503"/>
        <end position="555"/>
    </location>
</feature>
<gene>
    <name evidence="12" type="ORF">C0Q70_14025</name>
</gene>
<dbReference type="GO" id="GO:0031519">
    <property type="term" value="C:PcG protein complex"/>
    <property type="evidence" value="ECO:0007669"/>
    <property type="project" value="TreeGrafter"/>
</dbReference>
<dbReference type="GO" id="GO:0008270">
    <property type="term" value="F:zinc ion binding"/>
    <property type="evidence" value="ECO:0007669"/>
    <property type="project" value="UniProtKB-KW"/>
</dbReference>
<dbReference type="GO" id="GO:0000978">
    <property type="term" value="F:RNA polymerase II cis-regulatory region sequence-specific DNA binding"/>
    <property type="evidence" value="ECO:0007669"/>
    <property type="project" value="TreeGrafter"/>
</dbReference>
<feature type="compositionally biased region" description="Acidic residues" evidence="10">
    <location>
        <begin position="543"/>
        <end position="555"/>
    </location>
</feature>
<organism evidence="12 13">
    <name type="scientific">Pomacea canaliculata</name>
    <name type="common">Golden apple snail</name>
    <dbReference type="NCBI Taxonomy" id="400727"/>
    <lineage>
        <taxon>Eukaryota</taxon>
        <taxon>Metazoa</taxon>
        <taxon>Spiralia</taxon>
        <taxon>Lophotrochozoa</taxon>
        <taxon>Mollusca</taxon>
        <taxon>Gastropoda</taxon>
        <taxon>Caenogastropoda</taxon>
        <taxon>Architaenioglossa</taxon>
        <taxon>Ampullarioidea</taxon>
        <taxon>Ampullariidae</taxon>
        <taxon>Pomacea</taxon>
    </lineage>
</organism>
<feature type="compositionally biased region" description="Polar residues" evidence="10">
    <location>
        <begin position="1"/>
        <end position="12"/>
    </location>
</feature>
<keyword evidence="5" id="KW-0862">Zinc</keyword>
<feature type="compositionally biased region" description="Low complexity" evidence="10">
    <location>
        <begin position="341"/>
        <end position="350"/>
    </location>
</feature>
<evidence type="ECO:0000259" key="11">
    <source>
        <dbReference type="PROSITE" id="PS50157"/>
    </source>
</evidence>
<evidence type="ECO:0000256" key="4">
    <source>
        <dbReference type="ARBA" id="ARBA00022771"/>
    </source>
</evidence>
<dbReference type="OrthoDB" id="6077919at2759"/>
<dbReference type="GO" id="GO:0005667">
    <property type="term" value="C:transcription regulator complex"/>
    <property type="evidence" value="ECO:0007669"/>
    <property type="project" value="TreeGrafter"/>
</dbReference>
<evidence type="ECO:0000256" key="7">
    <source>
        <dbReference type="ARBA" id="ARBA00023163"/>
    </source>
</evidence>
<evidence type="ECO:0000256" key="9">
    <source>
        <dbReference type="PROSITE-ProRule" id="PRU00042"/>
    </source>
</evidence>
<comment type="subcellular location">
    <subcellularLocation>
        <location evidence="1">Nucleus</location>
    </subcellularLocation>
</comment>
<name>A0A2T7NYW2_POMCA</name>
<keyword evidence="6" id="KW-0805">Transcription regulation</keyword>
<keyword evidence="4 9" id="KW-0863">Zinc-finger</keyword>
<keyword evidence="8" id="KW-0539">Nucleus</keyword>
<dbReference type="PANTHER" id="PTHR14003:SF19">
    <property type="entry name" value="YY2 TRANSCRIPTION FACTOR"/>
    <property type="match status" value="1"/>
</dbReference>
<dbReference type="GO" id="GO:0000981">
    <property type="term" value="F:DNA-binding transcription factor activity, RNA polymerase II-specific"/>
    <property type="evidence" value="ECO:0007669"/>
    <property type="project" value="TreeGrafter"/>
</dbReference>
<evidence type="ECO:0000256" key="1">
    <source>
        <dbReference type="ARBA" id="ARBA00004123"/>
    </source>
</evidence>